<dbReference type="Proteomes" id="UP000886842">
    <property type="component" value="Unassembled WGS sequence"/>
</dbReference>
<evidence type="ECO:0000313" key="3">
    <source>
        <dbReference type="Proteomes" id="UP000886842"/>
    </source>
</evidence>
<dbReference type="AlphaFoldDB" id="A0A9D1KLQ3"/>
<reference evidence="2" key="1">
    <citation type="submission" date="2020-10" db="EMBL/GenBank/DDBJ databases">
        <authorList>
            <person name="Gilroy R."/>
        </authorList>
    </citation>
    <scope>NUCLEOTIDE SEQUENCE</scope>
    <source>
        <strain evidence="2">ChiGjej1B1-24693</strain>
    </source>
</reference>
<gene>
    <name evidence="2" type="ORF">IAA98_07935</name>
</gene>
<name>A0A9D1KLQ3_9ACTN</name>
<dbReference type="Gene3D" id="3.40.50.1820">
    <property type="entry name" value="alpha/beta hydrolase"/>
    <property type="match status" value="1"/>
</dbReference>
<protein>
    <submittedName>
        <fullName evidence="2">Uncharacterized protein</fullName>
    </submittedName>
</protein>
<comment type="caution">
    <text evidence="2">The sequence shown here is derived from an EMBL/GenBank/DDBJ whole genome shotgun (WGS) entry which is preliminary data.</text>
</comment>
<evidence type="ECO:0000313" key="2">
    <source>
        <dbReference type="EMBL" id="HIT75499.1"/>
    </source>
</evidence>
<reference evidence="2" key="2">
    <citation type="journal article" date="2021" name="PeerJ">
        <title>Extensive microbial diversity within the chicken gut microbiome revealed by metagenomics and culture.</title>
        <authorList>
            <person name="Gilroy R."/>
            <person name="Ravi A."/>
            <person name="Getino M."/>
            <person name="Pursley I."/>
            <person name="Horton D.L."/>
            <person name="Alikhan N.F."/>
            <person name="Baker D."/>
            <person name="Gharbi K."/>
            <person name="Hall N."/>
            <person name="Watson M."/>
            <person name="Adriaenssens E.M."/>
            <person name="Foster-Nyarko E."/>
            <person name="Jarju S."/>
            <person name="Secka A."/>
            <person name="Antonio M."/>
            <person name="Oren A."/>
            <person name="Chaudhuri R.R."/>
            <person name="La Ragione R."/>
            <person name="Hildebrand F."/>
            <person name="Pallen M.J."/>
        </authorList>
    </citation>
    <scope>NUCLEOTIDE SEQUENCE</scope>
    <source>
        <strain evidence="2">ChiGjej1B1-24693</strain>
    </source>
</reference>
<dbReference type="EMBL" id="DVLP01000241">
    <property type="protein sequence ID" value="HIT75499.1"/>
    <property type="molecule type" value="Genomic_DNA"/>
</dbReference>
<dbReference type="SUPFAM" id="SSF53474">
    <property type="entry name" value="alpha/beta-Hydrolases"/>
    <property type="match status" value="1"/>
</dbReference>
<proteinExistence type="predicted"/>
<evidence type="ECO:0000256" key="1">
    <source>
        <dbReference type="SAM" id="MobiDB-lite"/>
    </source>
</evidence>
<accession>A0A9D1KLQ3</accession>
<organism evidence="2 3">
    <name type="scientific">Candidatus Avipropionibacterium avicola</name>
    <dbReference type="NCBI Taxonomy" id="2840701"/>
    <lineage>
        <taxon>Bacteria</taxon>
        <taxon>Bacillati</taxon>
        <taxon>Actinomycetota</taxon>
        <taxon>Actinomycetes</taxon>
        <taxon>Propionibacteriales</taxon>
        <taxon>Propionibacteriaceae</taxon>
        <taxon>Propionibacteriaceae incertae sedis</taxon>
        <taxon>Candidatus Avipropionibacterium</taxon>
    </lineage>
</organism>
<sequence length="366" mass="40736">MTTNLHRATSLPVNERTPDEEVQQRLSDRNEYYWDQLQGWFRATIVDEYRDRVEQHWKWDHSGPDPYVHSVSGQREQWKDLLAAPDLTAEGDAMVSQSDVIADARWIEVPVGHGLCAQGLLLMPPRAKKLIVFQHGLGSSPERVLGLGKPKGRDGYHGIGQTLVDKGYAVLAPMNLVTIDPRNRAQDLARLAGTTVEGIELARCRVLIDAVAGIEPTLNTEAMALVGISWGGLAALYWTPVEPRFVAAASIAFFNDRCQKMVVEDPEHYVTFAARSEHHAFLHGHLGIFGDAELASLICPRPFLVQHGDADAIGWTPQIEAEFARAHHHWQELGLADRAELQVHSGGHEVLPSGLLNWLARHFPHD</sequence>
<feature type="region of interest" description="Disordered" evidence="1">
    <location>
        <begin position="1"/>
        <end position="21"/>
    </location>
</feature>
<dbReference type="InterPro" id="IPR029058">
    <property type="entry name" value="AB_hydrolase_fold"/>
</dbReference>